<keyword evidence="3" id="KW-1185">Reference proteome</keyword>
<proteinExistence type="predicted"/>
<feature type="region of interest" description="Disordered" evidence="1">
    <location>
        <begin position="27"/>
        <end position="59"/>
    </location>
</feature>
<evidence type="ECO:0000256" key="1">
    <source>
        <dbReference type="SAM" id="MobiDB-lite"/>
    </source>
</evidence>
<accession>A0AAV9RUX2</accession>
<feature type="non-terminal residue" evidence="2">
    <location>
        <position position="59"/>
    </location>
</feature>
<protein>
    <submittedName>
        <fullName evidence="2">Uncharacterized protein</fullName>
    </submittedName>
</protein>
<comment type="caution">
    <text evidence="2">The sequence shown here is derived from an EMBL/GenBank/DDBJ whole genome shotgun (WGS) entry which is preliminary data.</text>
</comment>
<feature type="compositionally biased region" description="Low complexity" evidence="1">
    <location>
        <begin position="27"/>
        <end position="42"/>
    </location>
</feature>
<dbReference type="EMBL" id="JAHHUM010001300">
    <property type="protein sequence ID" value="KAK5612808.1"/>
    <property type="molecule type" value="Genomic_DNA"/>
</dbReference>
<sequence>MDNPQLSSLTSKGPLCLSPSFQMSTLSLPSQAPSPLQSPILSEVGSTARLEEEEDGRRK</sequence>
<organism evidence="2 3">
    <name type="scientific">Crenichthys baileyi</name>
    <name type="common">White River springfish</name>
    <dbReference type="NCBI Taxonomy" id="28760"/>
    <lineage>
        <taxon>Eukaryota</taxon>
        <taxon>Metazoa</taxon>
        <taxon>Chordata</taxon>
        <taxon>Craniata</taxon>
        <taxon>Vertebrata</taxon>
        <taxon>Euteleostomi</taxon>
        <taxon>Actinopterygii</taxon>
        <taxon>Neopterygii</taxon>
        <taxon>Teleostei</taxon>
        <taxon>Neoteleostei</taxon>
        <taxon>Acanthomorphata</taxon>
        <taxon>Ovalentaria</taxon>
        <taxon>Atherinomorphae</taxon>
        <taxon>Cyprinodontiformes</taxon>
        <taxon>Goodeidae</taxon>
        <taxon>Crenichthys</taxon>
    </lineage>
</organism>
<name>A0AAV9RUX2_9TELE</name>
<dbReference type="Proteomes" id="UP001311232">
    <property type="component" value="Unassembled WGS sequence"/>
</dbReference>
<dbReference type="AlphaFoldDB" id="A0AAV9RUX2"/>
<gene>
    <name evidence="2" type="ORF">CRENBAI_006382</name>
</gene>
<evidence type="ECO:0000313" key="2">
    <source>
        <dbReference type="EMBL" id="KAK5612808.1"/>
    </source>
</evidence>
<reference evidence="2 3" key="1">
    <citation type="submission" date="2021-06" db="EMBL/GenBank/DDBJ databases">
        <authorList>
            <person name="Palmer J.M."/>
        </authorList>
    </citation>
    <scope>NUCLEOTIDE SEQUENCE [LARGE SCALE GENOMIC DNA]</scope>
    <source>
        <strain evidence="2 3">MEX-2019</strain>
        <tissue evidence="2">Muscle</tissue>
    </source>
</reference>
<evidence type="ECO:0000313" key="3">
    <source>
        <dbReference type="Proteomes" id="UP001311232"/>
    </source>
</evidence>